<dbReference type="InParanoid" id="A0A1Y1X588"/>
<gene>
    <name evidence="2" type="ORF">K493DRAFT_308243</name>
</gene>
<dbReference type="Pfam" id="PF12937">
    <property type="entry name" value="F-box-like"/>
    <property type="match status" value="1"/>
</dbReference>
<dbReference type="InterPro" id="IPR001810">
    <property type="entry name" value="F-box_dom"/>
</dbReference>
<sequence length="334" mass="37914">MSSIIESLPIELTAYHIFPYLSIGDLCSTSLVCKYWRNVSSLVLTYSHPLIEQLQITPGLSILSLVAWESWIDSLKAEDLNSWFLSLQQAFPQGAPSEVVSFVQRLLISLSARAHYTLPECVQQQFCVGFMRLVSMEQSRVTTIPESKPNQVGYIVSEKEHSNSQAELTRIENRKQRFEWLCQTVAAFPGFLLSHTEFFFAFLTNLFATYMEFPDVVENCIFTMIFALGCAAHHPLAKAIMNKVMDILSNVDPVWLSLRVRYKMFQLFEGFWSPGQYSNVLADLLVFKSLLKSKQRAGGPWEPGVPKLTNEVGTFLDGFELALRQSIIQANRCV</sequence>
<organism evidence="2 3">
    <name type="scientific">Basidiobolus meristosporus CBS 931.73</name>
    <dbReference type="NCBI Taxonomy" id="1314790"/>
    <lineage>
        <taxon>Eukaryota</taxon>
        <taxon>Fungi</taxon>
        <taxon>Fungi incertae sedis</taxon>
        <taxon>Zoopagomycota</taxon>
        <taxon>Entomophthoromycotina</taxon>
        <taxon>Basidiobolomycetes</taxon>
        <taxon>Basidiobolales</taxon>
        <taxon>Basidiobolaceae</taxon>
        <taxon>Basidiobolus</taxon>
    </lineage>
</organism>
<dbReference type="InterPro" id="IPR036047">
    <property type="entry name" value="F-box-like_dom_sf"/>
</dbReference>
<comment type="caution">
    <text evidence="2">The sequence shown here is derived from an EMBL/GenBank/DDBJ whole genome shotgun (WGS) entry which is preliminary data.</text>
</comment>
<feature type="domain" description="F-box" evidence="1">
    <location>
        <begin position="5"/>
        <end position="40"/>
    </location>
</feature>
<keyword evidence="3" id="KW-1185">Reference proteome</keyword>
<dbReference type="AlphaFoldDB" id="A0A1Y1X588"/>
<dbReference type="Gene3D" id="1.20.1280.50">
    <property type="match status" value="1"/>
</dbReference>
<proteinExistence type="predicted"/>
<protein>
    <recommendedName>
        <fullName evidence="1">F-box domain-containing protein</fullName>
    </recommendedName>
</protein>
<accession>A0A1Y1X588</accession>
<name>A0A1Y1X588_9FUNG</name>
<evidence type="ECO:0000259" key="1">
    <source>
        <dbReference type="Pfam" id="PF12937"/>
    </source>
</evidence>
<dbReference type="EMBL" id="MCFE01000727">
    <property type="protein sequence ID" value="ORX80818.1"/>
    <property type="molecule type" value="Genomic_DNA"/>
</dbReference>
<evidence type="ECO:0000313" key="2">
    <source>
        <dbReference type="EMBL" id="ORX80818.1"/>
    </source>
</evidence>
<dbReference type="Proteomes" id="UP000193498">
    <property type="component" value="Unassembled WGS sequence"/>
</dbReference>
<dbReference type="SUPFAM" id="SSF81383">
    <property type="entry name" value="F-box domain"/>
    <property type="match status" value="1"/>
</dbReference>
<reference evidence="2 3" key="1">
    <citation type="submission" date="2016-07" db="EMBL/GenBank/DDBJ databases">
        <title>Pervasive Adenine N6-methylation of Active Genes in Fungi.</title>
        <authorList>
            <consortium name="DOE Joint Genome Institute"/>
            <person name="Mondo S.J."/>
            <person name="Dannebaum R.O."/>
            <person name="Kuo R.C."/>
            <person name="Labutti K."/>
            <person name="Haridas S."/>
            <person name="Kuo A."/>
            <person name="Salamov A."/>
            <person name="Ahrendt S.R."/>
            <person name="Lipzen A."/>
            <person name="Sullivan W."/>
            <person name="Andreopoulos W.B."/>
            <person name="Clum A."/>
            <person name="Lindquist E."/>
            <person name="Daum C."/>
            <person name="Ramamoorthy G.K."/>
            <person name="Gryganskyi A."/>
            <person name="Culley D."/>
            <person name="Magnuson J.K."/>
            <person name="James T.Y."/>
            <person name="O'Malley M.A."/>
            <person name="Stajich J.E."/>
            <person name="Spatafora J.W."/>
            <person name="Visel A."/>
            <person name="Grigoriev I.V."/>
        </authorList>
    </citation>
    <scope>NUCLEOTIDE SEQUENCE [LARGE SCALE GENOMIC DNA]</scope>
    <source>
        <strain evidence="2 3">CBS 931.73</strain>
    </source>
</reference>
<evidence type="ECO:0000313" key="3">
    <source>
        <dbReference type="Proteomes" id="UP000193498"/>
    </source>
</evidence>
<dbReference type="CDD" id="cd09917">
    <property type="entry name" value="F-box_SF"/>
    <property type="match status" value="1"/>
</dbReference>